<dbReference type="PANTHER" id="PTHR30487:SF0">
    <property type="entry name" value="PREPILIN LEADER PEPTIDASE_N-METHYLTRANSFERASE-RELATED"/>
    <property type="match status" value="1"/>
</dbReference>
<feature type="transmembrane region" description="Helical" evidence="1">
    <location>
        <begin position="118"/>
        <end position="138"/>
    </location>
</feature>
<dbReference type="OrthoDB" id="9789291at2"/>
<organism evidence="3 4">
    <name type="scientific">Ligilactobacillus equi DSM 15833 = JCM 10991</name>
    <dbReference type="NCBI Taxonomy" id="1423740"/>
    <lineage>
        <taxon>Bacteria</taxon>
        <taxon>Bacillati</taxon>
        <taxon>Bacillota</taxon>
        <taxon>Bacilli</taxon>
        <taxon>Lactobacillales</taxon>
        <taxon>Lactobacillaceae</taxon>
        <taxon>Ligilactobacillus</taxon>
    </lineage>
</organism>
<keyword evidence="1" id="KW-1133">Transmembrane helix</keyword>
<dbReference type="GO" id="GO:0006465">
    <property type="term" value="P:signal peptide processing"/>
    <property type="evidence" value="ECO:0007669"/>
    <property type="project" value="TreeGrafter"/>
</dbReference>
<evidence type="ECO:0000313" key="4">
    <source>
        <dbReference type="Proteomes" id="UP000051048"/>
    </source>
</evidence>
<dbReference type="Proteomes" id="UP000051048">
    <property type="component" value="Unassembled WGS sequence"/>
</dbReference>
<dbReference type="GO" id="GO:0005886">
    <property type="term" value="C:plasma membrane"/>
    <property type="evidence" value="ECO:0007669"/>
    <property type="project" value="TreeGrafter"/>
</dbReference>
<dbReference type="AlphaFoldDB" id="A0A0R1TLE4"/>
<evidence type="ECO:0000259" key="2">
    <source>
        <dbReference type="Pfam" id="PF06750"/>
    </source>
</evidence>
<keyword evidence="1" id="KW-0812">Transmembrane</keyword>
<dbReference type="EMBL" id="AZFH01000027">
    <property type="protein sequence ID" value="KRL82032.1"/>
    <property type="molecule type" value="Genomic_DNA"/>
</dbReference>
<dbReference type="InterPro" id="IPR010627">
    <property type="entry name" value="Prepilin_pept_A24_N"/>
</dbReference>
<protein>
    <recommendedName>
        <fullName evidence="2">Prepilin peptidase A24 N-terminal domain-containing protein</fullName>
    </recommendedName>
</protein>
<feature type="transmembrane region" description="Helical" evidence="1">
    <location>
        <begin position="144"/>
        <end position="165"/>
    </location>
</feature>
<feature type="transmembrane region" description="Helical" evidence="1">
    <location>
        <begin position="81"/>
        <end position="106"/>
    </location>
</feature>
<proteinExistence type="predicted"/>
<comment type="caution">
    <text evidence="3">The sequence shown here is derived from an EMBL/GenBank/DDBJ whole genome shotgun (WGS) entry which is preliminary data.</text>
</comment>
<dbReference type="GO" id="GO:0004190">
    <property type="term" value="F:aspartic-type endopeptidase activity"/>
    <property type="evidence" value="ECO:0007669"/>
    <property type="project" value="TreeGrafter"/>
</dbReference>
<feature type="transmembrane region" description="Helical" evidence="1">
    <location>
        <begin position="174"/>
        <end position="201"/>
    </location>
</feature>
<dbReference type="InterPro" id="IPR050882">
    <property type="entry name" value="Prepilin_peptidase/N-MTase"/>
</dbReference>
<name>A0A0R1TLE4_9LACO</name>
<gene>
    <name evidence="3" type="ORF">FC36_GL001256</name>
</gene>
<sequence>MILLHILIFILGACLASFALCLANRLACDEDLAAPSHCDFCQHPLTPWQLIPIAGYLLQRGRCHFCRHQLRTRYPLSELGAGLYVLLLFFKFGNPTITFFMSLFFATWTLVLALEDQATTSVTSAFLFGGGLFLLLYSKRHWSWPAPITWFSAGLFLLCPSYLYFRQQLGSADLLYLIICLSFFGLPKTLWITVLACLIFLATANYQTKQPKQPFLPALGAAALLILLLT</sequence>
<dbReference type="STRING" id="1423740.FC36_GL001256"/>
<dbReference type="PATRIC" id="fig|1423740.3.peg.1356"/>
<evidence type="ECO:0000313" key="3">
    <source>
        <dbReference type="EMBL" id="KRL82032.1"/>
    </source>
</evidence>
<reference evidence="3 4" key="1">
    <citation type="journal article" date="2015" name="Genome Announc.">
        <title>Expanding the biotechnology potential of lactobacilli through comparative genomics of 213 strains and associated genera.</title>
        <authorList>
            <person name="Sun Z."/>
            <person name="Harris H.M."/>
            <person name="McCann A."/>
            <person name="Guo C."/>
            <person name="Argimon S."/>
            <person name="Zhang W."/>
            <person name="Yang X."/>
            <person name="Jeffery I.B."/>
            <person name="Cooney J.C."/>
            <person name="Kagawa T.F."/>
            <person name="Liu W."/>
            <person name="Song Y."/>
            <person name="Salvetti E."/>
            <person name="Wrobel A."/>
            <person name="Rasinkangas P."/>
            <person name="Parkhill J."/>
            <person name="Rea M.C."/>
            <person name="O'Sullivan O."/>
            <person name="Ritari J."/>
            <person name="Douillard F.P."/>
            <person name="Paul Ross R."/>
            <person name="Yang R."/>
            <person name="Briner A.E."/>
            <person name="Felis G.E."/>
            <person name="de Vos W.M."/>
            <person name="Barrangou R."/>
            <person name="Klaenhammer T.R."/>
            <person name="Caufield P.W."/>
            <person name="Cui Y."/>
            <person name="Zhang H."/>
            <person name="O'Toole P.W."/>
        </authorList>
    </citation>
    <scope>NUCLEOTIDE SEQUENCE [LARGE SCALE GENOMIC DNA]</scope>
    <source>
        <strain evidence="3 4">DSM 15833</strain>
    </source>
</reference>
<dbReference type="RefSeq" id="WP_056986715.1">
    <property type="nucleotide sequence ID" value="NZ_AZFH01000027.1"/>
</dbReference>
<dbReference type="PANTHER" id="PTHR30487">
    <property type="entry name" value="TYPE 4 PREPILIN-LIKE PROTEINS LEADER PEPTIDE-PROCESSING ENZYME"/>
    <property type="match status" value="1"/>
</dbReference>
<feature type="domain" description="Prepilin peptidase A24 N-terminal" evidence="2">
    <location>
        <begin position="10"/>
        <end position="92"/>
    </location>
</feature>
<keyword evidence="1" id="KW-0472">Membrane</keyword>
<dbReference type="Pfam" id="PF06750">
    <property type="entry name" value="A24_N_bact"/>
    <property type="match status" value="1"/>
</dbReference>
<evidence type="ECO:0000256" key="1">
    <source>
        <dbReference type="SAM" id="Phobius"/>
    </source>
</evidence>
<accession>A0A0R1TLE4</accession>